<dbReference type="Gene3D" id="1.10.238.10">
    <property type="entry name" value="EF-hand"/>
    <property type="match status" value="1"/>
</dbReference>
<accession>A0ABT7HD37</accession>
<dbReference type="EMBL" id="JASSQD010000001">
    <property type="protein sequence ID" value="MDK9557937.1"/>
    <property type="molecule type" value="Genomic_DNA"/>
</dbReference>
<feature type="signal peptide" evidence="1">
    <location>
        <begin position="1"/>
        <end position="26"/>
    </location>
</feature>
<organism evidence="2 3">
    <name type="scientific">Marinobacter albus</name>
    <dbReference type="NCBI Taxonomy" id="3030833"/>
    <lineage>
        <taxon>Bacteria</taxon>
        <taxon>Pseudomonadati</taxon>
        <taxon>Pseudomonadota</taxon>
        <taxon>Gammaproteobacteria</taxon>
        <taxon>Pseudomonadales</taxon>
        <taxon>Marinobacteraceae</taxon>
        <taxon>Marinobacter</taxon>
    </lineage>
</organism>
<dbReference type="SUPFAM" id="SSF47473">
    <property type="entry name" value="EF-hand"/>
    <property type="match status" value="1"/>
</dbReference>
<dbReference type="InterPro" id="IPR011992">
    <property type="entry name" value="EF-hand-dom_pair"/>
</dbReference>
<name>A0ABT7HD37_9GAMM</name>
<gene>
    <name evidence="2" type="ORF">QQF73_09910</name>
</gene>
<sequence>MFKWMSALIAVTGVLVSVGCSTSEVAETTPGQKLSPGAKGQFQCADRNGNDYIDQSELIYMRQCGIGEDLKCGDVPEGYGERPPAEDFELGLRLLQITDADGDDRISRLEFRAHCNSAGKPD</sequence>
<feature type="chain" id="PRO_5046312862" evidence="1">
    <location>
        <begin position="27"/>
        <end position="122"/>
    </location>
</feature>
<keyword evidence="1" id="KW-0732">Signal</keyword>
<evidence type="ECO:0000313" key="2">
    <source>
        <dbReference type="EMBL" id="MDK9557937.1"/>
    </source>
</evidence>
<dbReference type="PROSITE" id="PS51257">
    <property type="entry name" value="PROKAR_LIPOPROTEIN"/>
    <property type="match status" value="1"/>
</dbReference>
<dbReference type="RefSeq" id="WP_285368093.1">
    <property type="nucleotide sequence ID" value="NZ_JASSQD010000001.1"/>
</dbReference>
<dbReference type="Proteomes" id="UP001223547">
    <property type="component" value="Unassembled WGS sequence"/>
</dbReference>
<comment type="caution">
    <text evidence="2">The sequence shown here is derived from an EMBL/GenBank/DDBJ whole genome shotgun (WGS) entry which is preliminary data.</text>
</comment>
<proteinExistence type="predicted"/>
<evidence type="ECO:0000256" key="1">
    <source>
        <dbReference type="SAM" id="SignalP"/>
    </source>
</evidence>
<dbReference type="InterPro" id="IPR018247">
    <property type="entry name" value="EF_Hand_1_Ca_BS"/>
</dbReference>
<protein>
    <submittedName>
        <fullName evidence="2">EF-hand domain-containing protein</fullName>
    </submittedName>
</protein>
<keyword evidence="3" id="KW-1185">Reference proteome</keyword>
<reference evidence="2 3" key="1">
    <citation type="submission" date="2023-05" db="EMBL/GenBank/DDBJ databases">
        <title>Marinobacter albus sp. nov., a marine bacterium isolated from sand in a coastal intertidal zone of huludao.</title>
        <authorList>
            <person name="Deng T."/>
        </authorList>
    </citation>
    <scope>NUCLEOTIDE SEQUENCE [LARGE SCALE GENOMIC DNA]</scope>
    <source>
        <strain evidence="2 3">M216</strain>
    </source>
</reference>
<dbReference type="PROSITE" id="PS00018">
    <property type="entry name" value="EF_HAND_1"/>
    <property type="match status" value="2"/>
</dbReference>
<evidence type="ECO:0000313" key="3">
    <source>
        <dbReference type="Proteomes" id="UP001223547"/>
    </source>
</evidence>